<dbReference type="AlphaFoldDB" id="Q6KZW0"/>
<keyword evidence="1" id="KW-0812">Transmembrane</keyword>
<dbReference type="InParanoid" id="Q6KZW0"/>
<feature type="transmembrane region" description="Helical" evidence="1">
    <location>
        <begin position="148"/>
        <end position="169"/>
    </location>
</feature>
<reference evidence="2 3" key="1">
    <citation type="journal article" date="2004" name="Proc. Natl. Acad. Sci. U.S.A.">
        <title>Genome sequence of Picrophilus torridus and its implications for life around pH 0.</title>
        <authorList>
            <person name="Futterer O."/>
            <person name="Angelov A."/>
            <person name="Liesegang H."/>
            <person name="Gottschalk G."/>
            <person name="Schleper C."/>
            <person name="Schepers B."/>
            <person name="Dock C."/>
            <person name="Antranikian G."/>
            <person name="Liebl W."/>
        </authorList>
    </citation>
    <scope>NUCLEOTIDE SEQUENCE [LARGE SCALE GENOMIC DNA]</scope>
    <source>
        <strain evidence="3">ATCC 700027 / DSM 9790 / JCM 10055 / NBRC 100828</strain>
    </source>
</reference>
<dbReference type="eggNOG" id="arCOG01995">
    <property type="taxonomic scope" value="Archaea"/>
</dbReference>
<organism evidence="2 3">
    <name type="scientific">Picrophilus torridus (strain ATCC 700027 / DSM 9790 / JCM 10055 / NBRC 100828 / KAW 2/3)</name>
    <dbReference type="NCBI Taxonomy" id="1122961"/>
    <lineage>
        <taxon>Archaea</taxon>
        <taxon>Methanobacteriati</taxon>
        <taxon>Thermoplasmatota</taxon>
        <taxon>Thermoplasmata</taxon>
        <taxon>Thermoplasmatales</taxon>
        <taxon>Picrophilaceae</taxon>
        <taxon>Picrophilus</taxon>
    </lineage>
</organism>
<dbReference type="GeneID" id="2844452"/>
<feature type="transmembrane region" description="Helical" evidence="1">
    <location>
        <begin position="118"/>
        <end position="136"/>
    </location>
</feature>
<dbReference type="RefSeq" id="WP_011177958.1">
    <property type="nucleotide sequence ID" value="NC_005877.1"/>
</dbReference>
<feature type="transmembrane region" description="Helical" evidence="1">
    <location>
        <begin position="61"/>
        <end position="83"/>
    </location>
</feature>
<dbReference type="Pfam" id="PF01944">
    <property type="entry name" value="SpoIIM"/>
    <property type="match status" value="1"/>
</dbReference>
<feature type="transmembrane region" description="Helical" evidence="1">
    <location>
        <begin position="7"/>
        <end position="28"/>
    </location>
</feature>
<keyword evidence="1" id="KW-0472">Membrane</keyword>
<dbReference type="PATRIC" id="fig|263820.9.peg.1202"/>
<protein>
    <recommendedName>
        <fullName evidence="4">Stage II sporulation protein M</fullName>
    </recommendedName>
</protein>
<evidence type="ECO:0000313" key="2">
    <source>
        <dbReference type="EMBL" id="AAT43742.1"/>
    </source>
</evidence>
<dbReference type="PaxDb" id="263820-PTO1157"/>
<accession>Q6KZW0</accession>
<evidence type="ECO:0000313" key="3">
    <source>
        <dbReference type="Proteomes" id="UP000000438"/>
    </source>
</evidence>
<proteinExistence type="predicted"/>
<dbReference type="STRING" id="263820.PTO1157"/>
<dbReference type="EMBL" id="AE017261">
    <property type="protein sequence ID" value="AAT43742.1"/>
    <property type="molecule type" value="Genomic_DNA"/>
</dbReference>
<dbReference type="OrthoDB" id="42180at2157"/>
<feature type="transmembrane region" description="Helical" evidence="1">
    <location>
        <begin position="189"/>
        <end position="208"/>
    </location>
</feature>
<dbReference type="InterPro" id="IPR002798">
    <property type="entry name" value="SpoIIM-like"/>
</dbReference>
<dbReference type="HOGENOM" id="CLU_1357841_0_0_2"/>
<dbReference type="KEGG" id="pto:PTO1157"/>
<dbReference type="Proteomes" id="UP000000438">
    <property type="component" value="Chromosome"/>
</dbReference>
<name>Q6KZW0_PICTO</name>
<evidence type="ECO:0000256" key="1">
    <source>
        <dbReference type="SAM" id="Phobius"/>
    </source>
</evidence>
<feature type="transmembrane region" description="Helical" evidence="1">
    <location>
        <begin position="95"/>
        <end position="112"/>
    </location>
</feature>
<keyword evidence="1" id="KW-1133">Transmembrane helix</keyword>
<sequence length="226" mass="26169">MKVTAGKLFIIFFVLEIAIYLGVSSIPYNNPGLYNAFKLEQSSIVSQPFIPMWLSIFPHNLLIATIEFIVPVIGVIFFVYSITETSLVLAAEGTVHYHVSGLFLAISLFLLPDTWLEIPSYAIASAMNIYIIYYLITLRKRNYSTKRLFTRLIEMYLFIVLELAIAGAVETWTITMELANYPLNYILERVWPVSIPAFLLLIFLFRYINREDRKNDIQDMDYSNEY</sequence>
<gene>
    <name evidence="2" type="ordered locus">PTO1157</name>
</gene>
<evidence type="ECO:0008006" key="4">
    <source>
        <dbReference type="Google" id="ProtNLM"/>
    </source>
</evidence>